<keyword evidence="6 7" id="KW-0472">Membrane</keyword>
<dbReference type="EMBL" id="CP125292">
    <property type="protein sequence ID" value="WHM22502.1"/>
    <property type="molecule type" value="Genomic_DNA"/>
</dbReference>
<dbReference type="GeneID" id="86872593"/>
<dbReference type="EMBL" id="JXBC01000001">
    <property type="protein sequence ID" value="KIU13314.1"/>
    <property type="molecule type" value="Genomic_DNA"/>
</dbReference>
<evidence type="ECO:0000313" key="12">
    <source>
        <dbReference type="EMBL" id="WEY86311.1"/>
    </source>
</evidence>
<evidence type="ECO:0000256" key="6">
    <source>
        <dbReference type="ARBA" id="ARBA00023136"/>
    </source>
</evidence>
<dbReference type="Proteomes" id="UP000032247">
    <property type="component" value="Unassembled WGS sequence"/>
</dbReference>
<accession>A0A085C8X6</accession>
<dbReference type="GO" id="GO:0012501">
    <property type="term" value="P:programmed cell death"/>
    <property type="evidence" value="ECO:0007669"/>
    <property type="project" value="UniProtKB-UniRule"/>
</dbReference>
<dbReference type="PATRIC" id="fig|1423.134.peg.3796"/>
<dbReference type="GO" id="GO:0019835">
    <property type="term" value="P:cytolysis"/>
    <property type="evidence" value="ECO:0007669"/>
    <property type="project" value="UniProtKB-UniRule"/>
</dbReference>
<dbReference type="EMBL" id="LJZV01000021">
    <property type="protein sequence ID" value="KZD89821.1"/>
    <property type="molecule type" value="Genomic_DNA"/>
</dbReference>
<dbReference type="InterPro" id="IPR007300">
    <property type="entry name" value="CidB/LrgB"/>
</dbReference>
<dbReference type="EMBL" id="LJZV01000024">
    <property type="protein sequence ID" value="KZD89441.1"/>
    <property type="molecule type" value="Genomic_DNA"/>
</dbReference>
<dbReference type="Proteomes" id="UP000665181">
    <property type="component" value="Unassembled WGS sequence"/>
</dbReference>
<evidence type="ECO:0000313" key="14">
    <source>
        <dbReference type="Proteomes" id="UP000032247"/>
    </source>
</evidence>
<reference evidence="8 14" key="1">
    <citation type="submission" date="2014-12" db="EMBL/GenBank/DDBJ databases">
        <title>Comparative genome analysis of Bacillus coagulans HM-08, Clostridium butyricum HM-68, Bacillus subtilis HM-66 and Bacillus licheniformis BL-09.</title>
        <authorList>
            <person name="Zhang H."/>
        </authorList>
    </citation>
    <scope>NUCLEOTIDE SEQUENCE [LARGE SCALE GENOMIC DNA]</scope>
    <source>
        <strain evidence="8 14">HM-66</strain>
    </source>
</reference>
<comment type="subcellular location">
    <subcellularLocation>
        <location evidence="7">Cell membrane</location>
        <topology evidence="7">Multi-pass membrane protein</topology>
    </subcellularLocation>
    <subcellularLocation>
        <location evidence="1">Membrane</location>
        <topology evidence="1">Multi-pass membrane protein</topology>
    </subcellularLocation>
</comment>
<evidence type="ECO:0000256" key="3">
    <source>
        <dbReference type="ARBA" id="ARBA00022692"/>
    </source>
</evidence>
<dbReference type="OMA" id="AVFVMFT"/>
<evidence type="ECO:0000313" key="10">
    <source>
        <dbReference type="EMBL" id="KZD89821.1"/>
    </source>
</evidence>
<comment type="similarity">
    <text evidence="7">Belongs to the CidB/LrgB family. LrgB subfamily.</text>
</comment>
<feature type="transmembrane region" description="Helical" evidence="7">
    <location>
        <begin position="6"/>
        <end position="25"/>
    </location>
</feature>
<evidence type="ECO:0000256" key="4">
    <source>
        <dbReference type="ARBA" id="ARBA00022852"/>
    </source>
</evidence>
<proteinExistence type="inferred from homology"/>
<dbReference type="RefSeq" id="WP_003229482.1">
    <property type="nucleotide sequence ID" value="NZ_AP024621.1"/>
</dbReference>
<comment type="function">
    <text evidence="7">Inhibits the expression or activity of extracellular murein hydrolases by interacting, possibly with LrgA, with the holin-like protein CidA. The LrgAB and CidA proteins may affect the proton motive force of the membrane. May be involved in programmed cell death (PCD), possibly triggering PCD in response to antibiotics and environmental stresses.</text>
</comment>
<dbReference type="NCBIfam" id="NF003291">
    <property type="entry name" value="PRK04288.1"/>
    <property type="match status" value="1"/>
</dbReference>
<keyword evidence="5 7" id="KW-1133">Transmembrane helix</keyword>
<dbReference type="InterPro" id="IPR024891">
    <property type="entry name" value="Antiholin-like_LrgB"/>
</dbReference>
<reference evidence="13" key="5">
    <citation type="submission" date="2023-05" db="EMBL/GenBank/DDBJ databases">
        <title>Complete genome sequence of Bacillus subtilis SRCM117797 isolated from Soybean paste.</title>
        <authorList>
            <person name="Abraha H.B."/>
            <person name="Kim K.-P."/>
            <person name="Ryu M.-S."/>
            <person name="Jeong D.-Y."/>
        </authorList>
    </citation>
    <scope>NUCLEOTIDE SEQUENCE</scope>
    <source>
        <strain evidence="13">SRCM117797</strain>
    </source>
</reference>
<reference evidence="9 15" key="2">
    <citation type="submission" date="2015-09" db="EMBL/GenBank/DDBJ databases">
        <title>Spore heat resistance.</title>
        <authorList>
            <person name="Boekhorst J."/>
            <person name="Berendsen E.M."/>
            <person name="Wells-Bennik M.H."/>
            <person name="Kuipers O.P."/>
        </authorList>
    </citation>
    <scope>NUCLEOTIDE SEQUENCE [LARGE SCALE GENOMIC DNA]</scope>
    <source>
        <strain evidence="9 15">B4122</strain>
    </source>
</reference>
<dbReference type="GO" id="GO:0031640">
    <property type="term" value="P:killing of cells of another organism"/>
    <property type="evidence" value="ECO:0007669"/>
    <property type="project" value="UniProtKB-KW"/>
</dbReference>
<evidence type="ECO:0000313" key="9">
    <source>
        <dbReference type="EMBL" id="KZD89441.1"/>
    </source>
</evidence>
<evidence type="ECO:0000256" key="1">
    <source>
        <dbReference type="ARBA" id="ARBA00004141"/>
    </source>
</evidence>
<evidence type="ECO:0000256" key="5">
    <source>
        <dbReference type="ARBA" id="ARBA00022989"/>
    </source>
</evidence>
<protein>
    <recommendedName>
        <fullName evidence="7">Antiholin-like protein LrgB</fullName>
    </recommendedName>
</protein>
<organism evidence="8 14">
    <name type="scientific">Bacillus subtilis</name>
    <dbReference type="NCBI Taxonomy" id="1423"/>
    <lineage>
        <taxon>Bacteria</taxon>
        <taxon>Bacillati</taxon>
        <taxon>Bacillota</taxon>
        <taxon>Bacilli</taxon>
        <taxon>Bacillales</taxon>
        <taxon>Bacillaceae</taxon>
        <taxon>Bacillus</taxon>
    </lineage>
</organism>
<dbReference type="GO" id="GO:0005886">
    <property type="term" value="C:plasma membrane"/>
    <property type="evidence" value="ECO:0007669"/>
    <property type="project" value="UniProtKB-SubCell"/>
</dbReference>
<dbReference type="EMBL" id="CP120576">
    <property type="protein sequence ID" value="WEY86311.1"/>
    <property type="molecule type" value="Genomic_DNA"/>
</dbReference>
<keyword evidence="4 7" id="KW-0204">Cytolysis</keyword>
<reference evidence="11" key="3">
    <citation type="submission" date="2021-03" db="EMBL/GenBank/DDBJ databases">
        <title>Isolation of Bacillus subtilis from fermented food sample.</title>
        <authorList>
            <person name="Lakshmanan V."/>
            <person name="Athira K."/>
            <person name="Rajagopal K."/>
        </authorList>
    </citation>
    <scope>NUCLEOTIDE SEQUENCE</scope>
    <source>
        <strain evidence="11">S1</strain>
    </source>
</reference>
<keyword evidence="3 7" id="KW-0812">Transmembrane</keyword>
<evidence type="ECO:0000313" key="13">
    <source>
        <dbReference type="EMBL" id="WHM22502.1"/>
    </source>
</evidence>
<dbReference type="EMBL" id="JAGFPW010000001">
    <property type="protein sequence ID" value="MBO3793326.1"/>
    <property type="molecule type" value="Genomic_DNA"/>
</dbReference>
<dbReference type="Proteomes" id="UP000076442">
    <property type="component" value="Unassembled WGS sequence"/>
</dbReference>
<dbReference type="Pfam" id="PF04172">
    <property type="entry name" value="LrgB"/>
    <property type="match status" value="1"/>
</dbReference>
<evidence type="ECO:0000313" key="11">
    <source>
        <dbReference type="EMBL" id="MBO3793326.1"/>
    </source>
</evidence>
<evidence type="ECO:0000256" key="2">
    <source>
        <dbReference type="ARBA" id="ARBA00022475"/>
    </source>
</evidence>
<name>A0A085C8X6_BACIU</name>
<reference evidence="12" key="4">
    <citation type="submission" date="2023-03" db="EMBL/GenBank/DDBJ databases">
        <title>Complete genome sequences of 52 Bacillus and Priestia strains isolated from West-African fermentations and 26 reference strains from the DSMZ collection.</title>
        <authorList>
            <person name="Wiedenbein E.S."/>
            <person name="Canoy T.S."/>
            <person name="Hui Y."/>
            <person name="Parkouda C."/>
            <person name="Dawende C."/>
            <person name="Ametefe E."/>
            <person name="Jespersen L."/>
            <person name="Nielsen D.S."/>
        </authorList>
    </citation>
    <scope>NUCLEOTIDE SEQUENCE</scope>
    <source>
        <strain evidence="12">PRO56</strain>
    </source>
</reference>
<dbReference type="PANTHER" id="PTHR30249:SF0">
    <property type="entry name" value="PLASTIDAL GLYCOLATE_GLYCERATE TRANSLOCATOR 1, CHLOROPLASTIC"/>
    <property type="match status" value="1"/>
</dbReference>
<dbReference type="HAMAP" id="MF_01142">
    <property type="entry name" value="LrgB"/>
    <property type="match status" value="1"/>
</dbReference>
<evidence type="ECO:0000313" key="8">
    <source>
        <dbReference type="EMBL" id="KIU13314.1"/>
    </source>
</evidence>
<gene>
    <name evidence="7 11" type="primary">lrgB</name>
    <name evidence="10" type="ORF">B4122_3561</name>
    <name evidence="9" type="ORF">B4122_3827</name>
    <name evidence="11" type="ORF">J5227_03125</name>
    <name evidence="12" type="ORF">P5633_09625</name>
    <name evidence="13" type="ORF">QL281_05350</name>
    <name evidence="8" type="ORF">SC09_Contig17orf00535</name>
</gene>
<feature type="transmembrane region" description="Helical" evidence="7">
    <location>
        <begin position="205"/>
        <end position="226"/>
    </location>
</feature>
<dbReference type="AlphaFoldDB" id="A0A085C8X6"/>
<dbReference type="STRING" id="483913.AN935_14455"/>
<feature type="transmembrane region" description="Helical" evidence="7">
    <location>
        <begin position="149"/>
        <end position="169"/>
    </location>
</feature>
<evidence type="ECO:0000313" key="15">
    <source>
        <dbReference type="Proteomes" id="UP000076442"/>
    </source>
</evidence>
<feature type="transmembrane region" description="Helical" evidence="7">
    <location>
        <begin position="32"/>
        <end position="52"/>
    </location>
</feature>
<dbReference type="Proteomes" id="UP001229422">
    <property type="component" value="Chromosome"/>
</dbReference>
<feature type="transmembrane region" description="Helical" evidence="7">
    <location>
        <begin position="90"/>
        <end position="113"/>
    </location>
</feature>
<evidence type="ECO:0000256" key="7">
    <source>
        <dbReference type="HAMAP-Rule" id="MF_01142"/>
    </source>
</evidence>
<dbReference type="Proteomes" id="UP001214898">
    <property type="component" value="Chromosome"/>
</dbReference>
<dbReference type="PANTHER" id="PTHR30249">
    <property type="entry name" value="PUTATIVE SEROTONIN TRANSPORTER"/>
    <property type="match status" value="1"/>
</dbReference>
<sequence>MESTMSPYFGIVVSLAAFGIGTFLFKKTKGFFLFTPLFVAMVLGIAFLKIGGFSYADYNNGGEIIKFFLEPATIAFAIPLYKQRDKLKKYWWQIMASIIAGSICSVTIVYLLAKGIHLDSAVMKSMLPQAATTAIALPLSKGIGGISDITAFAVIFNAVIVYALGALFLKVFKVKNPISKGLALGTSGHALGVAVGIEMGEVEAAMASIAVVVVGVVTVLVIPVFVQLIGG</sequence>
<keyword evidence="2 7" id="KW-1003">Cell membrane</keyword>